<comment type="caution">
    <text evidence="1">The sequence shown here is derived from an EMBL/GenBank/DDBJ whole genome shotgun (WGS) entry which is preliminary data.</text>
</comment>
<accession>A0A5B0QFT5</accession>
<protein>
    <submittedName>
        <fullName evidence="1">Uncharacterized protein</fullName>
    </submittedName>
</protein>
<name>A0A5B0QFT5_PUCGR</name>
<keyword evidence="2" id="KW-1185">Reference proteome</keyword>
<evidence type="ECO:0000313" key="2">
    <source>
        <dbReference type="Proteomes" id="UP000324748"/>
    </source>
</evidence>
<organism evidence="1 2">
    <name type="scientific">Puccinia graminis f. sp. tritici</name>
    <dbReference type="NCBI Taxonomy" id="56615"/>
    <lineage>
        <taxon>Eukaryota</taxon>
        <taxon>Fungi</taxon>
        <taxon>Dikarya</taxon>
        <taxon>Basidiomycota</taxon>
        <taxon>Pucciniomycotina</taxon>
        <taxon>Pucciniomycetes</taxon>
        <taxon>Pucciniales</taxon>
        <taxon>Pucciniaceae</taxon>
        <taxon>Puccinia</taxon>
    </lineage>
</organism>
<gene>
    <name evidence="1" type="ORF">PGT21_021768</name>
</gene>
<sequence>MYLVDRKEPLPINTSSLTGRKPFRSGRYIDLFDRKGFLPINEDVPSLTGRKLFRSTSQTK</sequence>
<proteinExistence type="predicted"/>
<dbReference type="Proteomes" id="UP000324748">
    <property type="component" value="Unassembled WGS sequence"/>
</dbReference>
<evidence type="ECO:0000313" key="1">
    <source>
        <dbReference type="EMBL" id="KAA1112067.1"/>
    </source>
</evidence>
<dbReference type="EMBL" id="VSWC01000016">
    <property type="protein sequence ID" value="KAA1112067.1"/>
    <property type="molecule type" value="Genomic_DNA"/>
</dbReference>
<reference evidence="1 2" key="1">
    <citation type="submission" date="2019-05" db="EMBL/GenBank/DDBJ databases">
        <title>Emergence of the Ug99 lineage of the wheat stem rust pathogen through somatic hybridization.</title>
        <authorList>
            <person name="Li F."/>
            <person name="Upadhyaya N.M."/>
            <person name="Sperschneider J."/>
            <person name="Matny O."/>
            <person name="Nguyen-Phuc H."/>
            <person name="Mago R."/>
            <person name="Raley C."/>
            <person name="Miller M.E."/>
            <person name="Silverstein K.A.T."/>
            <person name="Henningsen E."/>
            <person name="Hirsch C.D."/>
            <person name="Visser B."/>
            <person name="Pretorius Z.A."/>
            <person name="Steffenson B.J."/>
            <person name="Schwessinger B."/>
            <person name="Dodds P.N."/>
            <person name="Figueroa M."/>
        </authorList>
    </citation>
    <scope>NUCLEOTIDE SEQUENCE [LARGE SCALE GENOMIC DNA]</scope>
    <source>
        <strain evidence="1">21-0</strain>
    </source>
</reference>
<dbReference type="AlphaFoldDB" id="A0A5B0QFT5"/>